<evidence type="ECO:0000256" key="2">
    <source>
        <dbReference type="ARBA" id="ARBA00005417"/>
    </source>
</evidence>
<name>A0A6G1WH45_9HYPH</name>
<comment type="caution">
    <text evidence="9">The sequence shown here is derived from an EMBL/GenBank/DDBJ whole genome shotgun (WGS) entry which is preliminary data.</text>
</comment>
<dbReference type="RefSeq" id="WP_153412663.1">
    <property type="nucleotide sequence ID" value="NZ_WISB01000043.1"/>
</dbReference>
<dbReference type="NCBIfam" id="NF007739">
    <property type="entry name" value="PRK10419.1"/>
    <property type="match status" value="2"/>
</dbReference>
<protein>
    <submittedName>
        <fullName evidence="9">Dipeptide ABC transporter ATP-binding protein</fullName>
    </submittedName>
</protein>
<reference evidence="9" key="1">
    <citation type="journal article" date="2013" name="Genome Biol.">
        <title>Comparative genomics of the core and accessory genomes of 48 Sinorhizobium strains comprising five genospecies.</title>
        <authorList>
            <person name="Sugawara M."/>
            <person name="Epstein B."/>
            <person name="Badgley B.D."/>
            <person name="Unno T."/>
            <person name="Xu L."/>
            <person name="Reese J."/>
            <person name="Gyaneshwar P."/>
            <person name="Denny R."/>
            <person name="Mudge J."/>
            <person name="Bharti A.K."/>
            <person name="Farmer A.D."/>
            <person name="May G.D."/>
            <person name="Woodward J.E."/>
            <person name="Medigue C."/>
            <person name="Vallenet D."/>
            <person name="Lajus A."/>
            <person name="Rouy Z."/>
            <person name="Martinez-Vaz B."/>
            <person name="Tiffin P."/>
            <person name="Young N.D."/>
            <person name="Sadowsky M.J."/>
        </authorList>
    </citation>
    <scope>NUCLEOTIDE SEQUENCE</scope>
    <source>
        <strain evidence="9">M1</strain>
    </source>
</reference>
<dbReference type="InterPro" id="IPR003593">
    <property type="entry name" value="AAA+_ATPase"/>
</dbReference>
<comment type="similarity">
    <text evidence="2">Belongs to the ABC transporter superfamily.</text>
</comment>
<feature type="domain" description="ABC transporter" evidence="8">
    <location>
        <begin position="284"/>
        <end position="535"/>
    </location>
</feature>
<dbReference type="Gene3D" id="3.40.50.300">
    <property type="entry name" value="P-loop containing nucleotide triphosphate hydrolases"/>
    <property type="match status" value="2"/>
</dbReference>
<dbReference type="PANTHER" id="PTHR43776">
    <property type="entry name" value="TRANSPORT ATP-BINDING PROTEIN"/>
    <property type="match status" value="1"/>
</dbReference>
<dbReference type="InterPro" id="IPR027417">
    <property type="entry name" value="P-loop_NTPase"/>
</dbReference>
<dbReference type="EMBL" id="WISB01000043">
    <property type="protein sequence ID" value="MQW69058.1"/>
    <property type="molecule type" value="Genomic_DNA"/>
</dbReference>
<evidence type="ECO:0000256" key="7">
    <source>
        <dbReference type="ARBA" id="ARBA00053953"/>
    </source>
</evidence>
<gene>
    <name evidence="9" type="ORF">GHJ91_07690</name>
</gene>
<organism evidence="9">
    <name type="scientific">Sinorhizobium medicae</name>
    <dbReference type="NCBI Taxonomy" id="110321"/>
    <lineage>
        <taxon>Bacteria</taxon>
        <taxon>Pseudomonadati</taxon>
        <taxon>Pseudomonadota</taxon>
        <taxon>Alphaproteobacteria</taxon>
        <taxon>Hyphomicrobiales</taxon>
        <taxon>Rhizobiaceae</taxon>
        <taxon>Sinorhizobium/Ensifer group</taxon>
        <taxon>Sinorhizobium</taxon>
    </lineage>
</organism>
<dbReference type="SUPFAM" id="SSF52540">
    <property type="entry name" value="P-loop containing nucleoside triphosphate hydrolases"/>
    <property type="match status" value="2"/>
</dbReference>
<accession>A0A6G1WH45</accession>
<dbReference type="GO" id="GO:0016887">
    <property type="term" value="F:ATP hydrolysis activity"/>
    <property type="evidence" value="ECO:0007669"/>
    <property type="project" value="InterPro"/>
</dbReference>
<evidence type="ECO:0000256" key="6">
    <source>
        <dbReference type="ARBA" id="ARBA00022970"/>
    </source>
</evidence>
<evidence type="ECO:0000259" key="8">
    <source>
        <dbReference type="PROSITE" id="PS50893"/>
    </source>
</evidence>
<dbReference type="InterPro" id="IPR003439">
    <property type="entry name" value="ABC_transporter-like_ATP-bd"/>
</dbReference>
<dbReference type="GO" id="GO:0005886">
    <property type="term" value="C:plasma membrane"/>
    <property type="evidence" value="ECO:0007669"/>
    <property type="project" value="UniProtKB-SubCell"/>
</dbReference>
<dbReference type="Pfam" id="PF00005">
    <property type="entry name" value="ABC_tran"/>
    <property type="match status" value="2"/>
</dbReference>
<dbReference type="PANTHER" id="PTHR43776:SF7">
    <property type="entry name" value="D,D-DIPEPTIDE TRANSPORT ATP-BINDING PROTEIN DDPF-RELATED"/>
    <property type="match status" value="1"/>
</dbReference>
<evidence type="ECO:0000256" key="1">
    <source>
        <dbReference type="ARBA" id="ARBA00004417"/>
    </source>
</evidence>
<feature type="domain" description="ABC transporter" evidence="8">
    <location>
        <begin position="11"/>
        <end position="261"/>
    </location>
</feature>
<dbReference type="FunFam" id="3.40.50.300:FF:000016">
    <property type="entry name" value="Oligopeptide ABC transporter ATP-binding component"/>
    <property type="match status" value="2"/>
</dbReference>
<dbReference type="PROSITE" id="PS50893">
    <property type="entry name" value="ABC_TRANSPORTER_2"/>
    <property type="match status" value="2"/>
</dbReference>
<keyword evidence="3" id="KW-0813">Transport</keyword>
<proteinExistence type="inferred from homology"/>
<keyword evidence="6" id="KW-0029">Amino-acid transport</keyword>
<evidence type="ECO:0000256" key="4">
    <source>
        <dbReference type="ARBA" id="ARBA00022741"/>
    </source>
</evidence>
<dbReference type="SMART" id="SM00382">
    <property type="entry name" value="AAA"/>
    <property type="match status" value="2"/>
</dbReference>
<dbReference type="GO" id="GO:0005524">
    <property type="term" value="F:ATP binding"/>
    <property type="evidence" value="ECO:0007669"/>
    <property type="project" value="UniProtKB-KW"/>
</dbReference>
<sequence length="555" mass="61104">MAEPKTPLLAIEGLKVQFSSPRGVVKAVDGINLTVERGETLAILGESGSGKSVSASVVMNILDMPPGRITAGSVRFEGRDLLKMTPAERRKINGSEIAIIFQDPLAHLNPVYSVGWQIAEVFRIHGRARDAAEANEKAIALMERVGISNARSRADQYPHQFSGGQRQRVMIAMALALSPKLIIADEPTTALDVTVQRQILELLKELQREMGMGLILITHDLAVAGLMADRVAIIKDGTIVESGGIREAFTTPKAAYTHQLLAAIPQVERTQRSEVANELRPPLLVARDLSKEYHLSRGLIDGSAGTLRAVDRVSFTLREKQTLGIVGESGSGKSTIARLLMRLADPSSGSVHYRDKNLFSLRGPDLLAFRRDVQMVFQDPYGSLNPKMTVSDIIAEPLAIHRDILPRAQWRDRVRELLGLVGLKPEHAERYPHQFSGGQRQRIAIARALASEPRIIICDEAVSALDVSIQAQIITLLADLRDKLDLSYVFITHDLPVVRSFADEIMVMKAGAVVEHGRTDDLFLRPRDEYTRKLLSAGEIPGWMQRSDTTEHHGA</sequence>
<dbReference type="InterPro" id="IPR017871">
    <property type="entry name" value="ABC_transporter-like_CS"/>
</dbReference>
<dbReference type="GO" id="GO:0006865">
    <property type="term" value="P:amino acid transport"/>
    <property type="evidence" value="ECO:0007669"/>
    <property type="project" value="UniProtKB-KW"/>
</dbReference>
<dbReference type="PROSITE" id="PS00211">
    <property type="entry name" value="ABC_TRANSPORTER_1"/>
    <property type="match status" value="2"/>
</dbReference>
<comment type="function">
    <text evidence="7">Probably part of a binding-protein-dependent transport system y4tOPQRS for a peptide. Probably responsible for energy coupling to the transport system.</text>
</comment>
<dbReference type="InterPro" id="IPR050319">
    <property type="entry name" value="ABC_transp_ATP-bind"/>
</dbReference>
<evidence type="ECO:0000256" key="5">
    <source>
        <dbReference type="ARBA" id="ARBA00022840"/>
    </source>
</evidence>
<dbReference type="AlphaFoldDB" id="A0A6G1WH45"/>
<dbReference type="NCBIfam" id="NF008453">
    <property type="entry name" value="PRK11308.1"/>
    <property type="match status" value="2"/>
</dbReference>
<dbReference type="CDD" id="cd03257">
    <property type="entry name" value="ABC_NikE_OppD_transporters"/>
    <property type="match status" value="2"/>
</dbReference>
<evidence type="ECO:0000313" key="9">
    <source>
        <dbReference type="EMBL" id="MQW69058.1"/>
    </source>
</evidence>
<evidence type="ECO:0000256" key="3">
    <source>
        <dbReference type="ARBA" id="ARBA00022448"/>
    </source>
</evidence>
<keyword evidence="4" id="KW-0547">Nucleotide-binding</keyword>
<dbReference type="GO" id="GO:0055085">
    <property type="term" value="P:transmembrane transport"/>
    <property type="evidence" value="ECO:0007669"/>
    <property type="project" value="UniProtKB-ARBA"/>
</dbReference>
<comment type="subcellular location">
    <subcellularLocation>
        <location evidence="1">Cell inner membrane</location>
        <topology evidence="1">Peripheral membrane protein</topology>
    </subcellularLocation>
</comment>
<keyword evidence="5 9" id="KW-0067">ATP-binding</keyword>